<name>A0AAN8KDB3_9TELE</name>
<evidence type="ECO:0000313" key="2">
    <source>
        <dbReference type="Proteomes" id="UP001356427"/>
    </source>
</evidence>
<dbReference type="AlphaFoldDB" id="A0AAN8KDB3"/>
<keyword evidence="2" id="KW-1185">Reference proteome</keyword>
<dbReference type="EMBL" id="JAGTTL010002711">
    <property type="protein sequence ID" value="KAK6269357.1"/>
    <property type="molecule type" value="Genomic_DNA"/>
</dbReference>
<organism evidence="1 2">
    <name type="scientific">Coregonus suidteri</name>
    <dbReference type="NCBI Taxonomy" id="861788"/>
    <lineage>
        <taxon>Eukaryota</taxon>
        <taxon>Metazoa</taxon>
        <taxon>Chordata</taxon>
        <taxon>Craniata</taxon>
        <taxon>Vertebrata</taxon>
        <taxon>Euteleostomi</taxon>
        <taxon>Actinopterygii</taxon>
        <taxon>Neopterygii</taxon>
        <taxon>Teleostei</taxon>
        <taxon>Protacanthopterygii</taxon>
        <taxon>Salmoniformes</taxon>
        <taxon>Salmonidae</taxon>
        <taxon>Coregoninae</taxon>
        <taxon>Coregonus</taxon>
    </lineage>
</organism>
<proteinExistence type="predicted"/>
<comment type="caution">
    <text evidence="1">The sequence shown here is derived from an EMBL/GenBank/DDBJ whole genome shotgun (WGS) entry which is preliminary data.</text>
</comment>
<accession>A0AAN8KDB3</accession>
<gene>
    <name evidence="1" type="ORF">J4Q44_G00393370</name>
</gene>
<sequence>MHCKAINCRATAPDFPCLKPVRSLRTALKLKSKHASQRSSAICPGFRTQKNSHRCCSLQEGKWPHQGERQTPRDD</sequence>
<reference evidence="1 2" key="1">
    <citation type="submission" date="2021-04" db="EMBL/GenBank/DDBJ databases">
        <authorList>
            <person name="De Guttry C."/>
            <person name="Zahm M."/>
            <person name="Klopp C."/>
            <person name="Cabau C."/>
            <person name="Louis A."/>
            <person name="Berthelot C."/>
            <person name="Parey E."/>
            <person name="Roest Crollius H."/>
            <person name="Montfort J."/>
            <person name="Robinson-Rechavi M."/>
            <person name="Bucao C."/>
            <person name="Bouchez O."/>
            <person name="Gislard M."/>
            <person name="Lluch J."/>
            <person name="Milhes M."/>
            <person name="Lampietro C."/>
            <person name="Lopez Roques C."/>
            <person name="Donnadieu C."/>
            <person name="Braasch I."/>
            <person name="Desvignes T."/>
            <person name="Postlethwait J."/>
            <person name="Bobe J."/>
            <person name="Wedekind C."/>
            <person name="Guiguen Y."/>
        </authorList>
    </citation>
    <scope>NUCLEOTIDE SEQUENCE [LARGE SCALE GENOMIC DNA]</scope>
    <source>
        <strain evidence="1">Cs_M1</strain>
        <tissue evidence="1">Blood</tissue>
    </source>
</reference>
<evidence type="ECO:0000313" key="1">
    <source>
        <dbReference type="EMBL" id="KAK6269357.1"/>
    </source>
</evidence>
<protein>
    <submittedName>
        <fullName evidence="1">Uncharacterized protein</fullName>
    </submittedName>
</protein>
<dbReference type="Proteomes" id="UP001356427">
    <property type="component" value="Unassembled WGS sequence"/>
</dbReference>